<proteinExistence type="predicted"/>
<feature type="transmembrane region" description="Helical" evidence="1">
    <location>
        <begin position="173"/>
        <end position="195"/>
    </location>
</feature>
<evidence type="ECO:0000256" key="1">
    <source>
        <dbReference type="SAM" id="Phobius"/>
    </source>
</evidence>
<dbReference type="Pfam" id="PF06197">
    <property type="entry name" value="DUF998"/>
    <property type="match status" value="1"/>
</dbReference>
<dbReference type="AlphaFoldDB" id="A0A543BST3"/>
<comment type="caution">
    <text evidence="2">The sequence shown here is derived from an EMBL/GenBank/DDBJ whole genome shotgun (WGS) entry which is preliminary data.</text>
</comment>
<protein>
    <submittedName>
        <fullName evidence="2">Uncharacterized protein DUF998</fullName>
    </submittedName>
</protein>
<accession>A0A543BST3</accession>
<feature type="transmembrane region" description="Helical" evidence="1">
    <location>
        <begin position="66"/>
        <end position="87"/>
    </location>
</feature>
<dbReference type="OrthoDB" id="8159487at2"/>
<evidence type="ECO:0000313" key="2">
    <source>
        <dbReference type="EMBL" id="TQL87888.1"/>
    </source>
</evidence>
<keyword evidence="1" id="KW-0812">Transmembrane</keyword>
<dbReference type="Proteomes" id="UP000316096">
    <property type="component" value="Unassembled WGS sequence"/>
</dbReference>
<feature type="transmembrane region" description="Helical" evidence="1">
    <location>
        <begin position="138"/>
        <end position="161"/>
    </location>
</feature>
<keyword evidence="3" id="KW-1185">Reference proteome</keyword>
<feature type="transmembrane region" description="Helical" evidence="1">
    <location>
        <begin position="99"/>
        <end position="118"/>
    </location>
</feature>
<evidence type="ECO:0000313" key="3">
    <source>
        <dbReference type="Proteomes" id="UP000316096"/>
    </source>
</evidence>
<reference evidence="2 3" key="1">
    <citation type="submission" date="2019-06" db="EMBL/GenBank/DDBJ databases">
        <title>Sequencing the genomes of 1000 actinobacteria strains.</title>
        <authorList>
            <person name="Klenk H.-P."/>
        </authorList>
    </citation>
    <scope>NUCLEOTIDE SEQUENCE [LARGE SCALE GENOMIC DNA]</scope>
    <source>
        <strain evidence="2 3">DSM 102200</strain>
    </source>
</reference>
<sequence length="236" mass="24879">MTQPTVTPTGSHGACSPAIRLTRSLLGYGMIAGPFYLVISVTEGLLRPGFDFTRHDWSLLSNGSYGWVHITDFLLTGLMTIACAVGVRRSLRHGTAARWAPRLIGAYGAGLVGGGVFTADPASGFPPGTPADAHTVSWHGLLHLACGGVGFLCLITACLVIARRFGTEGRRRWALYSRATGVLFLAGFVCVASGANAPWATLAFTAAIVIAWAWVSAVSLHLYRRAHATDDPAGDL</sequence>
<dbReference type="RefSeq" id="WP_141963509.1">
    <property type="nucleotide sequence ID" value="NZ_VFOZ01000003.1"/>
</dbReference>
<feature type="transmembrane region" description="Helical" evidence="1">
    <location>
        <begin position="25"/>
        <end position="46"/>
    </location>
</feature>
<dbReference type="InterPro" id="IPR009339">
    <property type="entry name" value="DUF998"/>
</dbReference>
<gene>
    <name evidence="2" type="ORF">FB559_8499</name>
</gene>
<feature type="transmembrane region" description="Helical" evidence="1">
    <location>
        <begin position="201"/>
        <end position="223"/>
    </location>
</feature>
<dbReference type="EMBL" id="VFOZ01000003">
    <property type="protein sequence ID" value="TQL87888.1"/>
    <property type="molecule type" value="Genomic_DNA"/>
</dbReference>
<organism evidence="2 3">
    <name type="scientific">Actinoallomurus bryophytorum</name>
    <dbReference type="NCBI Taxonomy" id="1490222"/>
    <lineage>
        <taxon>Bacteria</taxon>
        <taxon>Bacillati</taxon>
        <taxon>Actinomycetota</taxon>
        <taxon>Actinomycetes</taxon>
        <taxon>Streptosporangiales</taxon>
        <taxon>Thermomonosporaceae</taxon>
        <taxon>Actinoallomurus</taxon>
    </lineage>
</organism>
<name>A0A543BST3_9ACTN</name>
<keyword evidence="1" id="KW-0472">Membrane</keyword>
<keyword evidence="1" id="KW-1133">Transmembrane helix</keyword>